<accession>A0A8S1H4V3</accession>
<comment type="caution">
    <text evidence="1">The sequence shown here is derived from an EMBL/GenBank/DDBJ whole genome shotgun (WGS) entry which is preliminary data.</text>
</comment>
<evidence type="ECO:0000313" key="2">
    <source>
        <dbReference type="Proteomes" id="UP000835052"/>
    </source>
</evidence>
<dbReference type="AlphaFoldDB" id="A0A8S1H4V3"/>
<protein>
    <submittedName>
        <fullName evidence="1">Uncharacterized protein</fullName>
    </submittedName>
</protein>
<evidence type="ECO:0000313" key="1">
    <source>
        <dbReference type="EMBL" id="CAD6190304.1"/>
    </source>
</evidence>
<name>A0A8S1H4V3_9PELO</name>
<gene>
    <name evidence="1" type="ORF">CAUJ_LOCUS6223</name>
</gene>
<proteinExistence type="predicted"/>
<organism evidence="1 2">
    <name type="scientific">Caenorhabditis auriculariae</name>
    <dbReference type="NCBI Taxonomy" id="2777116"/>
    <lineage>
        <taxon>Eukaryota</taxon>
        <taxon>Metazoa</taxon>
        <taxon>Ecdysozoa</taxon>
        <taxon>Nematoda</taxon>
        <taxon>Chromadorea</taxon>
        <taxon>Rhabditida</taxon>
        <taxon>Rhabditina</taxon>
        <taxon>Rhabditomorpha</taxon>
        <taxon>Rhabditoidea</taxon>
        <taxon>Rhabditidae</taxon>
        <taxon>Peloderinae</taxon>
        <taxon>Caenorhabditis</taxon>
    </lineage>
</organism>
<dbReference type="Proteomes" id="UP000835052">
    <property type="component" value="Unassembled WGS sequence"/>
</dbReference>
<keyword evidence="2" id="KW-1185">Reference proteome</keyword>
<reference evidence="1" key="1">
    <citation type="submission" date="2020-10" db="EMBL/GenBank/DDBJ databases">
        <authorList>
            <person name="Kikuchi T."/>
        </authorList>
    </citation>
    <scope>NUCLEOTIDE SEQUENCE</scope>
    <source>
        <strain evidence="1">NKZ352</strain>
    </source>
</reference>
<sequence length="167" mass="18245">MHLASSGLHFLFANRLVSDIGITNGFSLLLETSTGFPQVDKLLCPCLIRSRGPGSRRNLLRSSRIGPIWDQQFLVALVRVVTLTVSKTPGLGSFTDPLSLNLRISVSVGLSAVPVGCVSQGLRPRFHVGSDFRFEPGERDLLVLTRILSDSDRTPTDLMISRATEEL</sequence>
<dbReference type="EMBL" id="CAJGYM010000015">
    <property type="protein sequence ID" value="CAD6190304.1"/>
    <property type="molecule type" value="Genomic_DNA"/>
</dbReference>